<evidence type="ECO:0000256" key="7">
    <source>
        <dbReference type="ARBA" id="ARBA00022519"/>
    </source>
</evidence>
<evidence type="ECO:0000256" key="8">
    <source>
        <dbReference type="ARBA" id="ARBA00022692"/>
    </source>
</evidence>
<keyword evidence="9 12" id="KW-0653">Protein transport</keyword>
<dbReference type="AlphaFoldDB" id="A0A318J8P7"/>
<keyword evidence="11 13" id="KW-0472">Membrane</keyword>
<organism evidence="14 15">
    <name type="scientific">Undibacterium pigrum</name>
    <dbReference type="NCBI Taxonomy" id="401470"/>
    <lineage>
        <taxon>Bacteria</taxon>
        <taxon>Pseudomonadati</taxon>
        <taxon>Pseudomonadota</taxon>
        <taxon>Betaproteobacteria</taxon>
        <taxon>Burkholderiales</taxon>
        <taxon>Oxalobacteraceae</taxon>
        <taxon>Undibacterium</taxon>
    </lineage>
</organism>
<dbReference type="GO" id="GO:0022857">
    <property type="term" value="F:transmembrane transporter activity"/>
    <property type="evidence" value="ECO:0007669"/>
    <property type="project" value="InterPro"/>
</dbReference>
<evidence type="ECO:0000256" key="1">
    <source>
        <dbReference type="ARBA" id="ARBA00003540"/>
    </source>
</evidence>
<evidence type="ECO:0000256" key="9">
    <source>
        <dbReference type="ARBA" id="ARBA00022927"/>
    </source>
</evidence>
<gene>
    <name evidence="14" type="ORF">DFR42_103329</name>
</gene>
<evidence type="ECO:0000256" key="12">
    <source>
        <dbReference type="RuleBase" id="RU003879"/>
    </source>
</evidence>
<dbReference type="RefSeq" id="WP_110255311.1">
    <property type="nucleotide sequence ID" value="NZ_QJKB01000003.1"/>
</dbReference>
<evidence type="ECO:0000256" key="6">
    <source>
        <dbReference type="ARBA" id="ARBA00022475"/>
    </source>
</evidence>
<evidence type="ECO:0000256" key="10">
    <source>
        <dbReference type="ARBA" id="ARBA00022989"/>
    </source>
</evidence>
<evidence type="ECO:0000313" key="15">
    <source>
        <dbReference type="Proteomes" id="UP000247792"/>
    </source>
</evidence>
<dbReference type="Pfam" id="PF02472">
    <property type="entry name" value="ExbD"/>
    <property type="match status" value="1"/>
</dbReference>
<dbReference type="Gene3D" id="3.30.420.270">
    <property type="match status" value="1"/>
</dbReference>
<dbReference type="EMBL" id="QJKB01000003">
    <property type="protein sequence ID" value="PXX44060.1"/>
    <property type="molecule type" value="Genomic_DNA"/>
</dbReference>
<keyword evidence="10 13" id="KW-1133">Transmembrane helix</keyword>
<keyword evidence="8 12" id="KW-0812">Transmembrane</keyword>
<protein>
    <submittedName>
        <fullName evidence="14">Outer membrane transport energization protein ExbD</fullName>
    </submittedName>
</protein>
<comment type="subunit">
    <text evidence="4">The accessory proteins ExbB and ExbD seem to form a complex with TonB.</text>
</comment>
<evidence type="ECO:0000256" key="5">
    <source>
        <dbReference type="ARBA" id="ARBA00022448"/>
    </source>
</evidence>
<dbReference type="GO" id="GO:0005886">
    <property type="term" value="C:plasma membrane"/>
    <property type="evidence" value="ECO:0007669"/>
    <property type="project" value="UniProtKB-SubCell"/>
</dbReference>
<dbReference type="Proteomes" id="UP000247792">
    <property type="component" value="Unassembled WGS sequence"/>
</dbReference>
<dbReference type="InterPro" id="IPR003400">
    <property type="entry name" value="ExbD"/>
</dbReference>
<keyword evidence="7" id="KW-0997">Cell inner membrane</keyword>
<dbReference type="PANTHER" id="PTHR30558:SF12">
    <property type="entry name" value="BIOPOLYMER TRANSPORT PROTEIN EXBD"/>
    <property type="match status" value="1"/>
</dbReference>
<keyword evidence="15" id="KW-1185">Reference proteome</keyword>
<comment type="function">
    <text evidence="1">Involved in the TonB-dependent energy-dependent transport of various receptor-bound substrates.</text>
</comment>
<comment type="similarity">
    <text evidence="3 12">Belongs to the ExbD/TolR family.</text>
</comment>
<name>A0A318J8P7_9BURK</name>
<evidence type="ECO:0000313" key="14">
    <source>
        <dbReference type="EMBL" id="PXX44060.1"/>
    </source>
</evidence>
<feature type="transmembrane region" description="Helical" evidence="13">
    <location>
        <begin position="20"/>
        <end position="39"/>
    </location>
</feature>
<evidence type="ECO:0000256" key="4">
    <source>
        <dbReference type="ARBA" id="ARBA00011471"/>
    </source>
</evidence>
<evidence type="ECO:0000256" key="2">
    <source>
        <dbReference type="ARBA" id="ARBA00004249"/>
    </source>
</evidence>
<evidence type="ECO:0000256" key="3">
    <source>
        <dbReference type="ARBA" id="ARBA00005811"/>
    </source>
</evidence>
<proteinExistence type="inferred from homology"/>
<keyword evidence="6" id="KW-1003">Cell membrane</keyword>
<accession>A0A318J8P7</accession>
<dbReference type="GO" id="GO:0015031">
    <property type="term" value="P:protein transport"/>
    <property type="evidence" value="ECO:0007669"/>
    <property type="project" value="UniProtKB-KW"/>
</dbReference>
<dbReference type="OrthoDB" id="9798629at2"/>
<reference evidence="14 15" key="1">
    <citation type="submission" date="2018-05" db="EMBL/GenBank/DDBJ databases">
        <title>Genomic Encyclopedia of Type Strains, Phase IV (KMG-IV): sequencing the most valuable type-strain genomes for metagenomic binning, comparative biology and taxonomic classification.</title>
        <authorList>
            <person name="Goeker M."/>
        </authorList>
    </citation>
    <scope>NUCLEOTIDE SEQUENCE [LARGE SCALE GENOMIC DNA]</scope>
    <source>
        <strain evidence="14 15">DSM 19792</strain>
    </source>
</reference>
<comment type="caution">
    <text evidence="14">The sequence shown here is derived from an EMBL/GenBank/DDBJ whole genome shotgun (WGS) entry which is preliminary data.</text>
</comment>
<comment type="subcellular location">
    <subcellularLocation>
        <location evidence="2">Cell inner membrane</location>
        <topology evidence="2">Single-pass type II membrane protein</topology>
    </subcellularLocation>
    <subcellularLocation>
        <location evidence="12">Cell membrane</location>
        <topology evidence="12">Single-pass type II membrane protein</topology>
    </subcellularLocation>
</comment>
<keyword evidence="5 12" id="KW-0813">Transport</keyword>
<evidence type="ECO:0000256" key="11">
    <source>
        <dbReference type="ARBA" id="ARBA00023136"/>
    </source>
</evidence>
<dbReference type="PANTHER" id="PTHR30558">
    <property type="entry name" value="EXBD MEMBRANE COMPONENT OF PMF-DRIVEN MACROMOLECULE IMPORT SYSTEM"/>
    <property type="match status" value="1"/>
</dbReference>
<sequence length="137" mass="14353">MAFSTGNDRGDVVSEINITPLVDVMLVLLVTFIITAPLLNNAVRINLPKTAATSTPNTTKSVTVSIDAANKVFIDKREIAQEALEAELKSQVSASPDLALSLQADEGVPYRSVAKVMATIQKSGVSKLSVLTAPTGG</sequence>
<evidence type="ECO:0000256" key="13">
    <source>
        <dbReference type="SAM" id="Phobius"/>
    </source>
</evidence>